<dbReference type="SUPFAM" id="SSF143456">
    <property type="entry name" value="VC0467-like"/>
    <property type="match status" value="1"/>
</dbReference>
<name>A0A833QXS5_9POAL</name>
<dbReference type="InterPro" id="IPR036249">
    <property type="entry name" value="Thioredoxin-like_sf"/>
</dbReference>
<evidence type="ECO:0000313" key="3">
    <source>
        <dbReference type="EMBL" id="KAF3327977.1"/>
    </source>
</evidence>
<dbReference type="PANTHER" id="PTHR31984:SF12">
    <property type="entry name" value="THIOREDOXIN DOMAIN-CONTAINING PROTEIN"/>
    <property type="match status" value="1"/>
</dbReference>
<feature type="signal peptide" evidence="2">
    <location>
        <begin position="1"/>
        <end position="22"/>
    </location>
</feature>
<evidence type="ECO:0000313" key="4">
    <source>
        <dbReference type="Proteomes" id="UP000623129"/>
    </source>
</evidence>
<feature type="chain" id="PRO_5032419469" description="Thioredoxin domain-containing protein" evidence="2">
    <location>
        <begin position="23"/>
        <end position="1050"/>
    </location>
</feature>
<gene>
    <name evidence="3" type="ORF">FCM35_KLT06583</name>
</gene>
<sequence>MFLTRNPFFPWLIFFALSVTSSEILPGSDVITDVFPDPNPEWQVLTRGNFSSQIRLHSHILLFVTVPWSGESRSLMREIRHLVSVKREEFGHLKLFVVYRNSEKILADILGATEGTKIIYYQNSIQLNYNGRLRALNILSSISSTMSIQDDEIPLKPVTELNEIESYLDSTEKSVLLIDLCVASGSLVKEAYKTVEVPNTKDKIIEDEEIAYRGDTVSSAWELEFTLANQSVPEETRNGEFYNKPTCTIEEFQKFRAFYKEFISLAKEHFLPQERQRFGVVSSKHLLPYLRVENVDDWSVLVRFSGCPNCSVMLRDGDELRNVLVDHHPLVKEFDTEALFPSNRPSLLLFIDTSAESLEIRSESKLTLEVIRKYAGENKKLLIPPRVSASRRTDSRDASNSKVMTIKDNMVMLVNEGLNEGNTNPLVDILTKLLQQTRANREKLKEKKISVVAKEVGFQLLSPDFDVKVADPILADQSDSKSDDVTSDEKEISDPMEDHDANSEEKTIPKSDILDDNKEAMYEKHGDSELEKFFEMEVEIKKIEEPFLSEMKQERVISDKKLEDISEIEEIASSSSIQSDEDKKEPSDNTGFVGMIFFSDGSYQLLNSLTSGSKVPTLIIIDPAKQQHFVFDEETPICYSSLVNFIHRFLNKSLPPFIRSDPLVSGTKEFPRPPFVNQDFHEAVSVPRISANEFCESVMGYRDCLVTHKGIDLGNVTGVWSRDVLVLFSNSWCGFCQRMELVLREVFRAFDSFMRVTKERDANLTENQDSNEMSLTDLPLIYLMDCTLNDCSPFLRASGKEELYPTLLLFPAETKKSTSFDSAMSVINIFEFLDAHSKSFKHFRGILWTHAREMIQDKSELQDISSAIEEQRISQFDLTTEVPSVKTDDPRYHIEVGSTLSATDHLTNTSPFDNTTVLIISANPEEGFKGLIINKQLNWDIFKPDALVDSVKAAPLSYGGPVAVQGFPLVSLSNKVTEGYVEVINGVYFGNTLATNQVFKRIHNGTESVDGFWFFFGFSSWLYEQLFDELDQGAWQLSESTVERLDWPDR</sequence>
<dbReference type="EMBL" id="SWLB01000016">
    <property type="protein sequence ID" value="KAF3327977.1"/>
    <property type="molecule type" value="Genomic_DNA"/>
</dbReference>
<reference evidence="3" key="1">
    <citation type="submission" date="2020-01" db="EMBL/GenBank/DDBJ databases">
        <title>Genome sequence of Kobresia littledalei, the first chromosome-level genome in the family Cyperaceae.</title>
        <authorList>
            <person name="Qu G."/>
        </authorList>
    </citation>
    <scope>NUCLEOTIDE SEQUENCE</scope>
    <source>
        <strain evidence="3">C.B.Clarke</strain>
        <tissue evidence="3">Leaf</tissue>
    </source>
</reference>
<dbReference type="SUPFAM" id="SSF52833">
    <property type="entry name" value="Thioredoxin-like"/>
    <property type="match status" value="2"/>
</dbReference>
<keyword evidence="4" id="KW-1185">Reference proteome</keyword>
<accession>A0A833QXS5</accession>
<dbReference type="Proteomes" id="UP000623129">
    <property type="component" value="Unassembled WGS sequence"/>
</dbReference>
<dbReference type="PANTHER" id="PTHR31984">
    <property type="entry name" value="TRANSPORTER, PUTATIVE (DUF179)-RELATED"/>
    <property type="match status" value="1"/>
</dbReference>
<organism evidence="3 4">
    <name type="scientific">Carex littledalei</name>
    <dbReference type="NCBI Taxonomy" id="544730"/>
    <lineage>
        <taxon>Eukaryota</taxon>
        <taxon>Viridiplantae</taxon>
        <taxon>Streptophyta</taxon>
        <taxon>Embryophyta</taxon>
        <taxon>Tracheophyta</taxon>
        <taxon>Spermatophyta</taxon>
        <taxon>Magnoliopsida</taxon>
        <taxon>Liliopsida</taxon>
        <taxon>Poales</taxon>
        <taxon>Cyperaceae</taxon>
        <taxon>Cyperoideae</taxon>
        <taxon>Cariceae</taxon>
        <taxon>Carex</taxon>
        <taxon>Carex subgen. Euthyceras</taxon>
    </lineage>
</organism>
<protein>
    <recommendedName>
        <fullName evidence="5">Thioredoxin domain-containing protein</fullName>
    </recommendedName>
</protein>
<keyword evidence="2" id="KW-0732">Signal</keyword>
<evidence type="ECO:0000256" key="1">
    <source>
        <dbReference type="SAM" id="MobiDB-lite"/>
    </source>
</evidence>
<evidence type="ECO:0000256" key="2">
    <source>
        <dbReference type="SAM" id="SignalP"/>
    </source>
</evidence>
<proteinExistence type="predicted"/>
<dbReference type="AlphaFoldDB" id="A0A833QXS5"/>
<dbReference type="OrthoDB" id="1910803at2759"/>
<feature type="region of interest" description="Disordered" evidence="1">
    <location>
        <begin position="477"/>
        <end position="509"/>
    </location>
</feature>
<evidence type="ECO:0008006" key="5">
    <source>
        <dbReference type="Google" id="ProtNLM"/>
    </source>
</evidence>
<dbReference type="Gene3D" id="3.40.30.10">
    <property type="entry name" value="Glutaredoxin"/>
    <property type="match status" value="2"/>
</dbReference>
<dbReference type="InterPro" id="IPR003774">
    <property type="entry name" value="AlgH-like"/>
</dbReference>
<comment type="caution">
    <text evidence="3">The sequence shown here is derived from an EMBL/GenBank/DDBJ whole genome shotgun (WGS) entry which is preliminary data.</text>
</comment>
<dbReference type="Pfam" id="PF02622">
    <property type="entry name" value="DUF179"/>
    <property type="match status" value="1"/>
</dbReference>
<feature type="compositionally biased region" description="Basic and acidic residues" evidence="1">
    <location>
        <begin position="478"/>
        <end position="509"/>
    </location>
</feature>
<dbReference type="Gene3D" id="3.40.1740.10">
    <property type="entry name" value="VC0467-like"/>
    <property type="match status" value="1"/>
</dbReference>